<feature type="non-terminal residue" evidence="6">
    <location>
        <position position="1"/>
    </location>
</feature>
<proteinExistence type="inferred from homology"/>
<evidence type="ECO:0000256" key="4">
    <source>
        <dbReference type="SAM" id="MobiDB-lite"/>
    </source>
</evidence>
<dbReference type="PANTHER" id="PTHR23117:SF13">
    <property type="entry name" value="GUANYLATE KINASE"/>
    <property type="match status" value="1"/>
</dbReference>
<keyword evidence="3" id="KW-0418">Kinase</keyword>
<dbReference type="InterPro" id="IPR008144">
    <property type="entry name" value="Guanylate_kin-like_dom"/>
</dbReference>
<dbReference type="PROSITE" id="PS50052">
    <property type="entry name" value="GUANYLATE_KINASE_2"/>
    <property type="match status" value="1"/>
</dbReference>
<reference evidence="6" key="1">
    <citation type="submission" date="2018-05" db="EMBL/GenBank/DDBJ databases">
        <authorList>
            <person name="Lanie J.A."/>
            <person name="Ng W.-L."/>
            <person name="Kazmierczak K.M."/>
            <person name="Andrzejewski T.M."/>
            <person name="Davidsen T.M."/>
            <person name="Wayne K.J."/>
            <person name="Tettelin H."/>
            <person name="Glass J.I."/>
            <person name="Rusch D."/>
            <person name="Podicherti R."/>
            <person name="Tsui H.-C.T."/>
            <person name="Winkler M.E."/>
        </authorList>
    </citation>
    <scope>NUCLEOTIDE SEQUENCE</scope>
</reference>
<dbReference type="InterPro" id="IPR027417">
    <property type="entry name" value="P-loop_NTPase"/>
</dbReference>
<dbReference type="SMART" id="SM00072">
    <property type="entry name" value="GuKc"/>
    <property type="match status" value="1"/>
</dbReference>
<evidence type="ECO:0000259" key="5">
    <source>
        <dbReference type="PROSITE" id="PS50052"/>
    </source>
</evidence>
<dbReference type="InterPro" id="IPR008145">
    <property type="entry name" value="GK/Ca_channel_bsu"/>
</dbReference>
<dbReference type="CDD" id="cd00071">
    <property type="entry name" value="GMPK"/>
    <property type="match status" value="1"/>
</dbReference>
<dbReference type="AlphaFoldDB" id="A0A381QKB9"/>
<dbReference type="Pfam" id="PF00625">
    <property type="entry name" value="Guanylate_kin"/>
    <property type="match status" value="1"/>
</dbReference>
<sequence length="189" mass="20934">VTQDSDPIVFVVCGAGGVGKGTIVTELISRDDSLFLSRSWTTRTQRSGEADDAYVYVTEEQFEARVAENGFFEWANFFEHRYGTPTPSIPEGLDLVLEIDVQGAVAVREREPEAVVILVLPPSRAEQVDRMRKRGDSESHVAQRLATSDAEEEAGRELADLIVLNGELDAAIEVIESFIVEVRGQRPQR</sequence>
<gene>
    <name evidence="6" type="ORF">METZ01_LOCUS31733</name>
</gene>
<evidence type="ECO:0000256" key="1">
    <source>
        <dbReference type="ARBA" id="ARBA00005790"/>
    </source>
</evidence>
<dbReference type="Gene3D" id="3.40.50.300">
    <property type="entry name" value="P-loop containing nucleotide triphosphate hydrolases"/>
    <property type="match status" value="1"/>
</dbReference>
<dbReference type="SUPFAM" id="SSF52540">
    <property type="entry name" value="P-loop containing nucleoside triphosphate hydrolases"/>
    <property type="match status" value="1"/>
</dbReference>
<keyword evidence="2" id="KW-0808">Transferase</keyword>
<dbReference type="PANTHER" id="PTHR23117">
    <property type="entry name" value="GUANYLATE KINASE-RELATED"/>
    <property type="match status" value="1"/>
</dbReference>
<dbReference type="Gene3D" id="3.30.63.10">
    <property type="entry name" value="Guanylate Kinase phosphate binding domain"/>
    <property type="match status" value="1"/>
</dbReference>
<accession>A0A381QKB9</accession>
<feature type="region of interest" description="Disordered" evidence="4">
    <location>
        <begin position="129"/>
        <end position="149"/>
    </location>
</feature>
<comment type="similarity">
    <text evidence="1">Belongs to the guanylate kinase family.</text>
</comment>
<name>A0A381QKB9_9ZZZZ</name>
<dbReference type="GO" id="GO:0005829">
    <property type="term" value="C:cytosol"/>
    <property type="evidence" value="ECO:0007669"/>
    <property type="project" value="TreeGrafter"/>
</dbReference>
<organism evidence="6">
    <name type="scientific">marine metagenome</name>
    <dbReference type="NCBI Taxonomy" id="408172"/>
    <lineage>
        <taxon>unclassified sequences</taxon>
        <taxon>metagenomes</taxon>
        <taxon>ecological metagenomes</taxon>
    </lineage>
</organism>
<evidence type="ECO:0000256" key="3">
    <source>
        <dbReference type="ARBA" id="ARBA00022777"/>
    </source>
</evidence>
<protein>
    <recommendedName>
        <fullName evidence="5">Guanylate kinase-like domain-containing protein</fullName>
    </recommendedName>
</protein>
<dbReference type="GO" id="GO:0004385">
    <property type="term" value="F:GMP kinase activity"/>
    <property type="evidence" value="ECO:0007669"/>
    <property type="project" value="TreeGrafter"/>
</dbReference>
<evidence type="ECO:0000313" key="6">
    <source>
        <dbReference type="EMBL" id="SUZ78879.1"/>
    </source>
</evidence>
<feature type="domain" description="Guanylate kinase-like" evidence="5">
    <location>
        <begin position="7"/>
        <end position="180"/>
    </location>
</feature>
<feature type="compositionally biased region" description="Basic and acidic residues" evidence="4">
    <location>
        <begin position="129"/>
        <end position="141"/>
    </location>
</feature>
<evidence type="ECO:0000256" key="2">
    <source>
        <dbReference type="ARBA" id="ARBA00022679"/>
    </source>
</evidence>
<dbReference type="EMBL" id="UINC01001371">
    <property type="protein sequence ID" value="SUZ78879.1"/>
    <property type="molecule type" value="Genomic_DNA"/>
</dbReference>